<proteinExistence type="inferred from homology"/>
<dbReference type="GO" id="GO:0003723">
    <property type="term" value="F:RNA binding"/>
    <property type="evidence" value="ECO:0007669"/>
    <property type="project" value="InterPro"/>
</dbReference>
<dbReference type="SUPFAM" id="SSF55895">
    <property type="entry name" value="Ribonuclease Rh-like"/>
    <property type="match status" value="1"/>
</dbReference>
<sequence>MLAALALLPLVSALASAAATCSPDVVSCSPEAKGADPCCVATAGLFVFTQRFEPEEGDGGAWSIDSLEVLECDGSPAKRAVSPRKTHEQIGSETHASKIIDTDAAERAWAQSEVGEGVEELWERSWNTAGRYVSTICDGDVAPFFAAVHDLHKGIPTAELLNDADISPSEDTTYALSDIVGALSHRGHQPILACDESTLVSVSWPLHAKGKLAGFVPASIDRKSSCPAEGIIYPPALAVYSTTTKYTFDPIHRPTMRPITLSHDASRQVKYDEEEEERKAKKLSFFKGKQKGSLGRKDEL</sequence>
<keyword evidence="3" id="KW-0732">Signal</keyword>
<accession>A0A7D8YTA4</accession>
<protein>
    <submittedName>
        <fullName evidence="4">Uncharacterized protein</fullName>
    </submittedName>
</protein>
<dbReference type="InterPro" id="IPR036430">
    <property type="entry name" value="RNase_T2-like_sf"/>
</dbReference>
<name>A0A7D8YTA4_VANHU</name>
<organism evidence="4 5">
    <name type="scientific">Vanrija humicola</name>
    <name type="common">Yeast</name>
    <name type="synonym">Cryptococcus humicola</name>
    <dbReference type="NCBI Taxonomy" id="5417"/>
    <lineage>
        <taxon>Eukaryota</taxon>
        <taxon>Fungi</taxon>
        <taxon>Dikarya</taxon>
        <taxon>Basidiomycota</taxon>
        <taxon>Agaricomycotina</taxon>
        <taxon>Tremellomycetes</taxon>
        <taxon>Trichosporonales</taxon>
        <taxon>Trichosporonaceae</taxon>
        <taxon>Vanrija</taxon>
    </lineage>
</organism>
<evidence type="ECO:0000256" key="1">
    <source>
        <dbReference type="ARBA" id="ARBA00007469"/>
    </source>
</evidence>
<comment type="caution">
    <text evidence="4">The sequence shown here is derived from an EMBL/GenBank/DDBJ whole genome shotgun (WGS) entry which is preliminary data.</text>
</comment>
<dbReference type="Pfam" id="PF00445">
    <property type="entry name" value="Ribonuclease_T2"/>
    <property type="match status" value="1"/>
</dbReference>
<dbReference type="GO" id="GO:0033897">
    <property type="term" value="F:ribonuclease T2 activity"/>
    <property type="evidence" value="ECO:0007669"/>
    <property type="project" value="InterPro"/>
</dbReference>
<comment type="similarity">
    <text evidence="1 2">Belongs to the RNase T2 family.</text>
</comment>
<dbReference type="Gene3D" id="3.90.730.10">
    <property type="entry name" value="Ribonuclease T2-like"/>
    <property type="match status" value="1"/>
</dbReference>
<dbReference type="AlphaFoldDB" id="A0A7D8YTA4"/>
<evidence type="ECO:0000313" key="5">
    <source>
        <dbReference type="Proteomes" id="UP000473826"/>
    </source>
</evidence>
<gene>
    <name evidence="4" type="ORF">VHUM_03781</name>
</gene>
<dbReference type="OrthoDB" id="435754at2759"/>
<evidence type="ECO:0000313" key="4">
    <source>
        <dbReference type="EMBL" id="TXT04961.1"/>
    </source>
</evidence>
<reference evidence="4 5" key="1">
    <citation type="journal article" date="2019" name="PLoS Genet.">
        <title>Convergent evolution of linked mating-type loci in basidiomycete fungi.</title>
        <authorList>
            <person name="Sun S."/>
            <person name="Coelho M.A."/>
            <person name="Heitman J."/>
            <person name="Nowrousian M."/>
        </authorList>
    </citation>
    <scope>NUCLEOTIDE SEQUENCE [LARGE SCALE GENOMIC DNA]</scope>
    <source>
        <strain evidence="4 5">CBS 4282</strain>
    </source>
</reference>
<feature type="chain" id="PRO_5028957670" evidence="3">
    <location>
        <begin position="18"/>
        <end position="300"/>
    </location>
</feature>
<keyword evidence="5" id="KW-1185">Reference proteome</keyword>
<dbReference type="Proteomes" id="UP000473826">
    <property type="component" value="Unassembled WGS sequence"/>
</dbReference>
<dbReference type="InterPro" id="IPR001568">
    <property type="entry name" value="RNase_T2-like"/>
</dbReference>
<dbReference type="EMBL" id="QKWK01000012">
    <property type="protein sequence ID" value="TXT04961.1"/>
    <property type="molecule type" value="Genomic_DNA"/>
</dbReference>
<feature type="signal peptide" evidence="3">
    <location>
        <begin position="1"/>
        <end position="17"/>
    </location>
</feature>
<evidence type="ECO:0000256" key="2">
    <source>
        <dbReference type="RuleBase" id="RU004328"/>
    </source>
</evidence>
<evidence type="ECO:0000256" key="3">
    <source>
        <dbReference type="SAM" id="SignalP"/>
    </source>
</evidence>